<feature type="compositionally biased region" description="Low complexity" evidence="1">
    <location>
        <begin position="322"/>
        <end position="349"/>
    </location>
</feature>
<dbReference type="InParanoid" id="B0WYG0"/>
<feature type="region of interest" description="Disordered" evidence="1">
    <location>
        <begin position="792"/>
        <end position="814"/>
    </location>
</feature>
<evidence type="ECO:0000256" key="2">
    <source>
        <dbReference type="SAM" id="Phobius"/>
    </source>
</evidence>
<dbReference type="eggNOG" id="ENOG502S0B9">
    <property type="taxonomic scope" value="Eukaryota"/>
</dbReference>
<evidence type="ECO:0000256" key="1">
    <source>
        <dbReference type="SAM" id="MobiDB-lite"/>
    </source>
</evidence>
<feature type="region of interest" description="Disordered" evidence="1">
    <location>
        <begin position="171"/>
        <end position="360"/>
    </location>
</feature>
<dbReference type="KEGG" id="cqu:CpipJ_CPIJ012098"/>
<feature type="region of interest" description="Disordered" evidence="1">
    <location>
        <begin position="827"/>
        <end position="876"/>
    </location>
</feature>
<feature type="region of interest" description="Disordered" evidence="1">
    <location>
        <begin position="33"/>
        <end position="79"/>
    </location>
</feature>
<feature type="compositionally biased region" description="Basic and acidic residues" evidence="1">
    <location>
        <begin position="991"/>
        <end position="1008"/>
    </location>
</feature>
<feature type="compositionally biased region" description="Polar residues" evidence="1">
    <location>
        <begin position="889"/>
        <end position="899"/>
    </location>
</feature>
<sequence length="1072" mass="114308">MRQNLFPVPLSLILLLLLIIVFHCNCNTHSHIHTAHVQHRPGSTRCTRQYTSATPSGLCPKSNTPKRGKQQHDSRSLSNRGNESIISFELVDFKPGKQSLAPLFVYGKTVLGENVSIAMGKAARRSVASDPSSPTLSFLQRYSSTDPAAATSSTDAKRTSSPFSSSPFFFSSNSSPASSSPYRSPRSSSSEGQPQTTSGDSSSSSSSSDYSDEHPLFEPETYTPSPPLGTRPEQTTPKFGLISSTSSSESSSLDNISLASSSSTTTTTSTQAPTTTSRTSSTSVATPTTLLTTAASIRPSSTTSTASTTIAAVATLKPTEVTPPSTTASPASTGSPGTSSTPSLSLPSSRLCSNQTQADRDRERLRMEFYATYDVMTGVRIAATLGGFFGLMVFLVIYKSRSRSTTKALKVGGVVQPRRSSSTQLTLSPTQDPTIAAVAAAVIQEEEERELQEAIEATAFSLLQEELHINFRGLKRDRLMSLGNVSAPPMLNRPHRFSSVGGGGYSSLLNPPPRRYSYASSRGHRNSVSVSSRVLSAMGESFGQDDYFLESDGEEADDEFDQFTTTADVGYPPGNFLAVPGRGTESRRSSAMTCCSTESSFLERRCSAITLGLSSLSRSPSRQQSRDDPRSNGGPYCGGGTASAAASAAGATCADWDAFYPGINIIEATPKSSPCPSERVAHRGTTTATTTTGSLCARELFSGIGGSGSSRRHQYQLYDESSIDCISEYPVETDVELGQVRSLRHKNYHSSSSRVDEVSIANHRNPVAVGIVGVASGSGVRRAPLASLSSFKMSSADGPDSDQRSCGSDSVFDESCADTDEDLQQFSTDSDELSIPDDEEEEVQQVQRSRPAVAGPSNQQQQTGASSSSGGGGVRASDSIYVDIEKPNDTSCLSSLSNRSKLKPDNSRGNNLVTRIETKAIIERQQQNDSSSNSRDRSPSPRSTATTVLNPPSSVSSSAATTIAVSHNSKDNNNTSTSSKNSKHHHTSSKSKNDDNSNQKQVDRDPDTNNKCVEVNVIIKNHSQHHHHIKSPSVILELPILTIDEDSSQSPLSPVDPCVPGPSRKWSKETLF</sequence>
<evidence type="ECO:0000256" key="3">
    <source>
        <dbReference type="SAM" id="SignalP"/>
    </source>
</evidence>
<dbReference type="VEuPathDB" id="VectorBase:CPIJ012098"/>
<feature type="compositionally biased region" description="Low complexity" evidence="1">
    <location>
        <begin position="924"/>
        <end position="933"/>
    </location>
</feature>
<feature type="region of interest" description="Disordered" evidence="1">
    <location>
        <begin position="1047"/>
        <end position="1072"/>
    </location>
</feature>
<dbReference type="FunCoup" id="B0WYG0">
    <property type="interactions" value="1"/>
</dbReference>
<feature type="chain" id="PRO_5002757407" evidence="3">
    <location>
        <begin position="27"/>
        <end position="1072"/>
    </location>
</feature>
<keyword evidence="3" id="KW-0732">Signal</keyword>
<name>B0WYG0_CULQU</name>
<reference evidence="4" key="1">
    <citation type="submission" date="2007-03" db="EMBL/GenBank/DDBJ databases">
        <title>Annotation of Culex pipiens quinquefasciatus.</title>
        <authorList>
            <consortium name="The Broad Institute Genome Sequencing Platform"/>
            <person name="Atkinson P.W."/>
            <person name="Hemingway J."/>
            <person name="Christensen B.M."/>
            <person name="Higgs S."/>
            <person name="Kodira C."/>
            <person name="Hannick L."/>
            <person name="Megy K."/>
            <person name="O'Leary S."/>
            <person name="Pearson M."/>
            <person name="Haas B.J."/>
            <person name="Mauceli E."/>
            <person name="Wortman J.R."/>
            <person name="Lee N.H."/>
            <person name="Guigo R."/>
            <person name="Stanke M."/>
            <person name="Alvarado L."/>
            <person name="Amedeo P."/>
            <person name="Antoine C.H."/>
            <person name="Arensburger P."/>
            <person name="Bidwell S.L."/>
            <person name="Crawford M."/>
            <person name="Camaro F."/>
            <person name="Devon K."/>
            <person name="Engels R."/>
            <person name="Hammond M."/>
            <person name="Howarth C."/>
            <person name="Koehrsen M."/>
            <person name="Lawson D."/>
            <person name="Montgomery P."/>
            <person name="Nene V."/>
            <person name="Nusbaum C."/>
            <person name="Puiu D."/>
            <person name="Romero-Severson J."/>
            <person name="Severson D.W."/>
            <person name="Shumway M."/>
            <person name="Sisk P."/>
            <person name="Stolte C."/>
            <person name="Zeng Q."/>
            <person name="Eisenstadt E."/>
            <person name="Fraser-Liggett C."/>
            <person name="Strausberg R."/>
            <person name="Galagan J."/>
            <person name="Birren B."/>
            <person name="Collins F.H."/>
        </authorList>
    </citation>
    <scope>NUCLEOTIDE SEQUENCE [LARGE SCALE GENOMIC DNA]</scope>
    <source>
        <strain evidence="4">JHB</strain>
    </source>
</reference>
<dbReference type="AlphaFoldDB" id="B0WYG0"/>
<evidence type="ECO:0000313" key="4">
    <source>
        <dbReference type="EMBL" id="EDS37037.1"/>
    </source>
</evidence>
<feature type="compositionally biased region" description="Low complexity" evidence="1">
    <location>
        <begin position="198"/>
        <end position="209"/>
    </location>
</feature>
<feature type="signal peptide" evidence="3">
    <location>
        <begin position="1"/>
        <end position="26"/>
    </location>
</feature>
<accession>B0WYG0</accession>
<gene>
    <name evidence="4" type="ORF">CpipJ_CPIJ012098</name>
</gene>
<dbReference type="VEuPathDB" id="VectorBase:CQUJHB008029"/>
<feature type="region of interest" description="Disordered" evidence="1">
    <location>
        <begin position="146"/>
        <end position="165"/>
    </location>
</feature>
<feature type="transmembrane region" description="Helical" evidence="2">
    <location>
        <begin position="379"/>
        <end position="398"/>
    </location>
</feature>
<organism>
    <name type="scientific">Culex quinquefasciatus</name>
    <name type="common">Southern house mosquito</name>
    <name type="synonym">Culex pungens</name>
    <dbReference type="NCBI Taxonomy" id="7176"/>
    <lineage>
        <taxon>Eukaryota</taxon>
        <taxon>Metazoa</taxon>
        <taxon>Ecdysozoa</taxon>
        <taxon>Arthropoda</taxon>
        <taxon>Hexapoda</taxon>
        <taxon>Insecta</taxon>
        <taxon>Pterygota</taxon>
        <taxon>Neoptera</taxon>
        <taxon>Endopterygota</taxon>
        <taxon>Diptera</taxon>
        <taxon>Nematocera</taxon>
        <taxon>Culicoidea</taxon>
        <taxon>Culicidae</taxon>
        <taxon>Culicinae</taxon>
        <taxon>Culicini</taxon>
        <taxon>Culex</taxon>
        <taxon>Culex</taxon>
    </lineage>
</organism>
<dbReference type="STRING" id="7176.B0WYG0"/>
<dbReference type="HOGENOM" id="CLU_309108_0_0_1"/>
<keyword evidence="2" id="KW-1133">Transmembrane helix</keyword>
<protein>
    <submittedName>
        <fullName evidence="4">Uncharacterized protein</fullName>
    </submittedName>
</protein>
<proteinExistence type="predicted"/>
<feature type="region of interest" description="Disordered" evidence="1">
    <location>
        <begin position="616"/>
        <end position="636"/>
    </location>
</feature>
<feature type="compositionally biased region" description="Low complexity" evidence="1">
    <location>
        <begin position="953"/>
        <end position="980"/>
    </location>
</feature>
<feature type="compositionally biased region" description="Polar residues" evidence="1">
    <location>
        <begin position="44"/>
        <end position="63"/>
    </location>
</feature>
<feature type="region of interest" description="Disordered" evidence="1">
    <location>
        <begin position="888"/>
        <end position="1009"/>
    </location>
</feature>
<dbReference type="OrthoDB" id="8189004at2759"/>
<keyword evidence="2" id="KW-0812">Transmembrane</keyword>
<feature type="compositionally biased region" description="Low complexity" evidence="1">
    <location>
        <begin position="857"/>
        <end position="868"/>
    </location>
</feature>
<dbReference type="OMA" id="IDCISEY"/>
<feature type="compositionally biased region" description="Low complexity" evidence="1">
    <location>
        <begin position="171"/>
        <end position="190"/>
    </location>
</feature>
<keyword evidence="2" id="KW-0472">Membrane</keyword>
<feature type="compositionally biased region" description="Acidic residues" evidence="1">
    <location>
        <begin position="827"/>
        <end position="843"/>
    </location>
</feature>
<dbReference type="EMBL" id="DS232188">
    <property type="protein sequence ID" value="EDS37037.1"/>
    <property type="molecule type" value="Genomic_DNA"/>
</dbReference>
<feature type="compositionally biased region" description="Low complexity" evidence="1">
    <location>
        <begin position="243"/>
        <end position="315"/>
    </location>
</feature>